<evidence type="ECO:0000313" key="8">
    <source>
        <dbReference type="Proteomes" id="UP001597106"/>
    </source>
</evidence>
<dbReference type="Proteomes" id="UP001597106">
    <property type="component" value="Unassembled WGS sequence"/>
</dbReference>
<protein>
    <submittedName>
        <fullName evidence="7">ATP synthase subunit I</fullName>
    </submittedName>
</protein>
<reference evidence="8" key="1">
    <citation type="journal article" date="2019" name="Int. J. Syst. Evol. Microbiol.">
        <title>The Global Catalogue of Microorganisms (GCM) 10K type strain sequencing project: providing services to taxonomists for standard genome sequencing and annotation.</title>
        <authorList>
            <consortium name="The Broad Institute Genomics Platform"/>
            <consortium name="The Broad Institute Genome Sequencing Center for Infectious Disease"/>
            <person name="Wu L."/>
            <person name="Ma J."/>
        </authorList>
    </citation>
    <scope>NUCLEOTIDE SEQUENCE [LARGE SCALE GENOMIC DNA]</scope>
    <source>
        <strain evidence="8">CCUG 59685</strain>
    </source>
</reference>
<dbReference type="Pfam" id="PF03899">
    <property type="entry name" value="ATP-synt_I"/>
    <property type="match status" value="1"/>
</dbReference>
<dbReference type="EMBL" id="JBHTJW010000002">
    <property type="protein sequence ID" value="MFD0928776.1"/>
    <property type="molecule type" value="Genomic_DNA"/>
</dbReference>
<dbReference type="RefSeq" id="WP_194749665.1">
    <property type="nucleotide sequence ID" value="NZ_JBHTJW010000002.1"/>
</dbReference>
<evidence type="ECO:0000256" key="3">
    <source>
        <dbReference type="ARBA" id="ARBA00022692"/>
    </source>
</evidence>
<keyword evidence="3 6" id="KW-0812">Transmembrane</keyword>
<feature type="transmembrane region" description="Helical" evidence="6">
    <location>
        <begin position="20"/>
        <end position="38"/>
    </location>
</feature>
<dbReference type="InterPro" id="IPR005598">
    <property type="entry name" value="ATP_synth_I"/>
</dbReference>
<feature type="transmembrane region" description="Helical" evidence="6">
    <location>
        <begin position="44"/>
        <end position="63"/>
    </location>
</feature>
<keyword evidence="4 6" id="KW-1133">Transmembrane helix</keyword>
<evidence type="ECO:0000256" key="5">
    <source>
        <dbReference type="ARBA" id="ARBA00023136"/>
    </source>
</evidence>
<keyword evidence="8" id="KW-1185">Reference proteome</keyword>
<proteinExistence type="predicted"/>
<comment type="subcellular location">
    <subcellularLocation>
        <location evidence="1">Cell membrane</location>
        <topology evidence="1">Multi-pass membrane protein</topology>
    </subcellularLocation>
</comment>
<sequence length="130" mass="13367">MSGLETQAAGMSLYRNMLRWQLMATAAVTIAAFALAGINAALSALMGGISVVIGAWFAARIAAKGQLKTDPTAVLLNLLKAEAVKILIIAIILFVVFKLFHALVPFALIAGLAAAALFSGAALAKSQANV</sequence>
<evidence type="ECO:0000313" key="7">
    <source>
        <dbReference type="EMBL" id="MFD0928776.1"/>
    </source>
</evidence>
<keyword evidence="2" id="KW-1003">Cell membrane</keyword>
<evidence type="ECO:0000256" key="6">
    <source>
        <dbReference type="SAM" id="Phobius"/>
    </source>
</evidence>
<organism evidence="7 8">
    <name type="scientific">Methylophilus glucosoxydans</name>
    <dbReference type="NCBI Taxonomy" id="752553"/>
    <lineage>
        <taxon>Bacteria</taxon>
        <taxon>Pseudomonadati</taxon>
        <taxon>Pseudomonadota</taxon>
        <taxon>Betaproteobacteria</taxon>
        <taxon>Nitrosomonadales</taxon>
        <taxon>Methylophilaceae</taxon>
        <taxon>Methylophilus</taxon>
    </lineage>
</organism>
<gene>
    <name evidence="7" type="ORF">ACFQ1T_03180</name>
</gene>
<keyword evidence="5 6" id="KW-0472">Membrane</keyword>
<accession>A0ABW3GDS0</accession>
<name>A0ABW3GDS0_9PROT</name>
<evidence type="ECO:0000256" key="2">
    <source>
        <dbReference type="ARBA" id="ARBA00022475"/>
    </source>
</evidence>
<feature type="transmembrane region" description="Helical" evidence="6">
    <location>
        <begin position="103"/>
        <end position="124"/>
    </location>
</feature>
<feature type="transmembrane region" description="Helical" evidence="6">
    <location>
        <begin position="75"/>
        <end position="97"/>
    </location>
</feature>
<evidence type="ECO:0000256" key="1">
    <source>
        <dbReference type="ARBA" id="ARBA00004651"/>
    </source>
</evidence>
<evidence type="ECO:0000256" key="4">
    <source>
        <dbReference type="ARBA" id="ARBA00022989"/>
    </source>
</evidence>
<comment type="caution">
    <text evidence="7">The sequence shown here is derived from an EMBL/GenBank/DDBJ whole genome shotgun (WGS) entry which is preliminary data.</text>
</comment>